<dbReference type="Gene3D" id="1.10.357.10">
    <property type="entry name" value="Tetracycline Repressor, domain 2"/>
    <property type="match status" value="1"/>
</dbReference>
<dbReference type="Proteomes" id="UP001596058">
    <property type="component" value="Unassembled WGS sequence"/>
</dbReference>
<keyword evidence="3" id="KW-0804">Transcription</keyword>
<evidence type="ECO:0000256" key="2">
    <source>
        <dbReference type="ARBA" id="ARBA00023125"/>
    </source>
</evidence>
<reference evidence="7" key="1">
    <citation type="journal article" date="2019" name="Int. J. Syst. Evol. Microbiol.">
        <title>The Global Catalogue of Microorganisms (GCM) 10K type strain sequencing project: providing services to taxonomists for standard genome sequencing and annotation.</title>
        <authorList>
            <consortium name="The Broad Institute Genomics Platform"/>
            <consortium name="The Broad Institute Genome Sequencing Center for Infectious Disease"/>
            <person name="Wu L."/>
            <person name="Ma J."/>
        </authorList>
    </citation>
    <scope>NUCLEOTIDE SEQUENCE [LARGE SCALE GENOMIC DNA]</scope>
    <source>
        <strain evidence="7">CCUG 53903</strain>
    </source>
</reference>
<feature type="DNA-binding region" description="H-T-H motif" evidence="4">
    <location>
        <begin position="27"/>
        <end position="46"/>
    </location>
</feature>
<dbReference type="InterPro" id="IPR050109">
    <property type="entry name" value="HTH-type_TetR-like_transc_reg"/>
</dbReference>
<dbReference type="PANTHER" id="PTHR30055:SF234">
    <property type="entry name" value="HTH-TYPE TRANSCRIPTIONAL REGULATOR BETI"/>
    <property type="match status" value="1"/>
</dbReference>
<dbReference type="InterPro" id="IPR009057">
    <property type="entry name" value="Homeodomain-like_sf"/>
</dbReference>
<evidence type="ECO:0000313" key="6">
    <source>
        <dbReference type="EMBL" id="MFC5827236.1"/>
    </source>
</evidence>
<keyword evidence="7" id="KW-1185">Reference proteome</keyword>
<dbReference type="InterPro" id="IPR001647">
    <property type="entry name" value="HTH_TetR"/>
</dbReference>
<evidence type="ECO:0000256" key="1">
    <source>
        <dbReference type="ARBA" id="ARBA00023015"/>
    </source>
</evidence>
<dbReference type="Pfam" id="PF00440">
    <property type="entry name" value="TetR_N"/>
    <property type="match status" value="1"/>
</dbReference>
<evidence type="ECO:0000256" key="3">
    <source>
        <dbReference type="ARBA" id="ARBA00023163"/>
    </source>
</evidence>
<keyword evidence="1" id="KW-0805">Transcription regulation</keyword>
<proteinExistence type="predicted"/>
<evidence type="ECO:0000313" key="7">
    <source>
        <dbReference type="Proteomes" id="UP001596058"/>
    </source>
</evidence>
<accession>A0ABW1CNB4</accession>
<dbReference type="PANTHER" id="PTHR30055">
    <property type="entry name" value="HTH-TYPE TRANSCRIPTIONAL REGULATOR RUTR"/>
    <property type="match status" value="1"/>
</dbReference>
<dbReference type="EMBL" id="JBHSPA010000028">
    <property type="protein sequence ID" value="MFC5827236.1"/>
    <property type="molecule type" value="Genomic_DNA"/>
</dbReference>
<keyword evidence="2 4" id="KW-0238">DNA-binding</keyword>
<evidence type="ECO:0000259" key="5">
    <source>
        <dbReference type="PROSITE" id="PS50977"/>
    </source>
</evidence>
<organism evidence="6 7">
    <name type="scientific">Nonomuraea insulae</name>
    <dbReference type="NCBI Taxonomy" id="1616787"/>
    <lineage>
        <taxon>Bacteria</taxon>
        <taxon>Bacillati</taxon>
        <taxon>Actinomycetota</taxon>
        <taxon>Actinomycetes</taxon>
        <taxon>Streptosporangiales</taxon>
        <taxon>Streptosporangiaceae</taxon>
        <taxon>Nonomuraea</taxon>
    </lineage>
</organism>
<evidence type="ECO:0000256" key="4">
    <source>
        <dbReference type="PROSITE-ProRule" id="PRU00335"/>
    </source>
</evidence>
<gene>
    <name evidence="6" type="ORF">ACFPZ3_25505</name>
</gene>
<comment type="caution">
    <text evidence="6">The sequence shown here is derived from an EMBL/GenBank/DDBJ whole genome shotgun (WGS) entry which is preliminary data.</text>
</comment>
<sequence>MKNPPADLAQRLLDVSEHVLHTDPPPRLEDVAQLVGASRATLYYYFSGREDLLAFLLTTHAKRGAQAVQAVTKPGDPPESRLRAMVSALAEYLGQHPGTCAGLLGALGASGRMSEVLAANDTWIADPLRDLLAEGSKTGTFAIDNLADAANTVLGGLLLGVLGRSMAGTDATDPAFRRQLTEQTVRGILTR</sequence>
<dbReference type="PROSITE" id="PS50977">
    <property type="entry name" value="HTH_TETR_2"/>
    <property type="match status" value="1"/>
</dbReference>
<feature type="domain" description="HTH tetR-type" evidence="5">
    <location>
        <begin position="6"/>
        <end position="64"/>
    </location>
</feature>
<name>A0ABW1CNB4_9ACTN</name>
<protein>
    <submittedName>
        <fullName evidence="6">TetR/AcrR family transcriptional regulator</fullName>
    </submittedName>
</protein>
<dbReference type="InterPro" id="IPR036271">
    <property type="entry name" value="Tet_transcr_reg_TetR-rel_C_sf"/>
</dbReference>
<dbReference type="SUPFAM" id="SSF46689">
    <property type="entry name" value="Homeodomain-like"/>
    <property type="match status" value="1"/>
</dbReference>
<dbReference type="SUPFAM" id="SSF48498">
    <property type="entry name" value="Tetracyclin repressor-like, C-terminal domain"/>
    <property type="match status" value="1"/>
</dbReference>
<dbReference type="RefSeq" id="WP_379516745.1">
    <property type="nucleotide sequence ID" value="NZ_JBHSPA010000028.1"/>
</dbReference>